<dbReference type="InterPro" id="IPR024425">
    <property type="entry name" value="LiaF-like_C"/>
</dbReference>
<feature type="transmembrane region" description="Helical" evidence="1">
    <location>
        <begin position="56"/>
        <end position="88"/>
    </location>
</feature>
<dbReference type="Proteomes" id="UP001649381">
    <property type="component" value="Unassembled WGS sequence"/>
</dbReference>
<feature type="domain" description="Cell wall-active antibiotics response LiaF-like C-terminal" evidence="2">
    <location>
        <begin position="129"/>
        <end position="240"/>
    </location>
</feature>
<keyword evidence="4" id="KW-1185">Reference proteome</keyword>
<protein>
    <submittedName>
        <fullName evidence="3">Cell wall-active antibiotics response protein LiaF</fullName>
    </submittedName>
</protein>
<name>A0ABS9H5T2_9BACL</name>
<keyword evidence="1" id="KW-0812">Transmembrane</keyword>
<dbReference type="NCBIfam" id="NF040535">
    <property type="entry name" value="LiaF_C_term"/>
    <property type="match status" value="1"/>
</dbReference>
<feature type="transmembrane region" description="Helical" evidence="1">
    <location>
        <begin position="12"/>
        <end position="44"/>
    </location>
</feature>
<dbReference type="InterPro" id="IPR047793">
    <property type="entry name" value="LiaF_C"/>
</dbReference>
<sequence>MNWTKTDQMSWLMIIGIVLLLLEISFHGTGPLFLLALAAGAIYVGRKKYASKIGKLLFWGGLICFSITLLNTLAFKFLLFAVLIYAAIRFAQSKQAPSYIEPVIHENPTVASDGPTIKRTPFLKNTIYGRQTTSDQVYEWQDVNIQCGIGDTVIDLANTVLPKGESVIVIRSFIGNVKILVPYEMDVSVSHSVIAGTGSVLGYNEPKMVNQTVSFQTEGYDRAQQKVKIITSMIVGDLEVKRS</sequence>
<comment type="caution">
    <text evidence="3">The sequence shown here is derived from an EMBL/GenBank/DDBJ whole genome shotgun (WGS) entry which is preliminary data.</text>
</comment>
<evidence type="ECO:0000313" key="4">
    <source>
        <dbReference type="Proteomes" id="UP001649381"/>
    </source>
</evidence>
<reference evidence="3 4" key="1">
    <citation type="submission" date="2022-01" db="EMBL/GenBank/DDBJ databases">
        <title>Alkalihalobacillus sp. EGI L200015, a novel bacterium isolated from a salt lake sediment.</title>
        <authorList>
            <person name="Gao L."/>
            <person name="Fang B.-Z."/>
            <person name="Li W.-J."/>
        </authorList>
    </citation>
    <scope>NUCLEOTIDE SEQUENCE [LARGE SCALE GENOMIC DNA]</scope>
    <source>
        <strain evidence="3 4">KCTC 12718</strain>
    </source>
</reference>
<dbReference type="InterPro" id="IPR016975">
    <property type="entry name" value="Cell_wall_LiaF"/>
</dbReference>
<dbReference type="EMBL" id="JAKIJS010000002">
    <property type="protein sequence ID" value="MCF6139233.1"/>
    <property type="molecule type" value="Genomic_DNA"/>
</dbReference>
<keyword evidence="1" id="KW-0472">Membrane</keyword>
<organism evidence="3 4">
    <name type="scientific">Pseudalkalibacillus berkeleyi</name>
    <dbReference type="NCBI Taxonomy" id="1069813"/>
    <lineage>
        <taxon>Bacteria</taxon>
        <taxon>Bacillati</taxon>
        <taxon>Bacillota</taxon>
        <taxon>Bacilli</taxon>
        <taxon>Bacillales</taxon>
        <taxon>Fictibacillaceae</taxon>
        <taxon>Pseudalkalibacillus</taxon>
    </lineage>
</organism>
<dbReference type="PIRSF" id="PIRSF031509">
    <property type="entry name" value="Cell_wall_LiaF/YvqF"/>
    <property type="match status" value="1"/>
</dbReference>
<keyword evidence="1" id="KW-1133">Transmembrane helix</keyword>
<accession>A0ABS9H5T2</accession>
<evidence type="ECO:0000313" key="3">
    <source>
        <dbReference type="EMBL" id="MCF6139233.1"/>
    </source>
</evidence>
<evidence type="ECO:0000256" key="1">
    <source>
        <dbReference type="SAM" id="Phobius"/>
    </source>
</evidence>
<evidence type="ECO:0000259" key="2">
    <source>
        <dbReference type="Pfam" id="PF09922"/>
    </source>
</evidence>
<proteinExistence type="predicted"/>
<gene>
    <name evidence="3" type="primary">liaF</name>
    <name evidence="3" type="ORF">L2716_15970</name>
</gene>
<dbReference type="RefSeq" id="WP_236338001.1">
    <property type="nucleotide sequence ID" value="NZ_JAKIJS010000002.1"/>
</dbReference>
<dbReference type="Pfam" id="PF09922">
    <property type="entry name" value="LiaF-like_C"/>
    <property type="match status" value="1"/>
</dbReference>